<sequence length="306" mass="35775">MIPIRKFIQDVSFDRIDSYRINHQPEIHCILKFDKYEILDSFGNKLPNSIVGKNLISNTTAEHITSLTDPKLIDKFRNLFVEDSVKPLNQETPLYKNSLLFYKGNVVVGGINVSFNQGILCTINHEFLSITQTDFGKLRAFFFADLKHNPYEAVSYFGNIANKWQEHLFPDFYFNPHWKLYETTIGTPILCLNTNRAKLQIETEEGVLISPAQLKRATYVKYYPFAQKRKMFEMIFSLYNEMRSDYDLPEIKGDIESILPFFVRLNSVTIPVNDKDDILLSFSNWDEEHGLYIRINEVGDKMEFDF</sequence>
<proteinExistence type="predicted"/>
<reference evidence="1" key="1">
    <citation type="submission" date="2023-05" db="EMBL/GenBank/DDBJ databases">
        <authorList>
            <person name="Zhang X."/>
        </authorList>
    </citation>
    <scope>NUCLEOTIDE SEQUENCE</scope>
    <source>
        <strain evidence="1">BD1B2-1</strain>
    </source>
</reference>
<accession>A0AAE3R934</accession>
<keyword evidence="2" id="KW-1185">Reference proteome</keyword>
<comment type="caution">
    <text evidence="1">The sequence shown here is derived from an EMBL/GenBank/DDBJ whole genome shotgun (WGS) entry which is preliminary data.</text>
</comment>
<gene>
    <name evidence="1" type="ORF">QNI22_23965</name>
</gene>
<dbReference type="EMBL" id="JASJOU010000009">
    <property type="protein sequence ID" value="MDJ1503740.1"/>
    <property type="molecule type" value="Genomic_DNA"/>
</dbReference>
<dbReference type="AlphaFoldDB" id="A0AAE3R934"/>
<name>A0AAE3R934_9BACT</name>
<dbReference type="RefSeq" id="WP_314514369.1">
    <property type="nucleotide sequence ID" value="NZ_JASJOU010000009.1"/>
</dbReference>
<dbReference type="Proteomes" id="UP001232063">
    <property type="component" value="Unassembled WGS sequence"/>
</dbReference>
<organism evidence="1 2">
    <name type="scientific">Xanthocytophaga agilis</name>
    <dbReference type="NCBI Taxonomy" id="3048010"/>
    <lineage>
        <taxon>Bacteria</taxon>
        <taxon>Pseudomonadati</taxon>
        <taxon>Bacteroidota</taxon>
        <taxon>Cytophagia</taxon>
        <taxon>Cytophagales</taxon>
        <taxon>Rhodocytophagaceae</taxon>
        <taxon>Xanthocytophaga</taxon>
    </lineage>
</organism>
<evidence type="ECO:0000313" key="2">
    <source>
        <dbReference type="Proteomes" id="UP001232063"/>
    </source>
</evidence>
<evidence type="ECO:0000313" key="1">
    <source>
        <dbReference type="EMBL" id="MDJ1503740.1"/>
    </source>
</evidence>
<protein>
    <submittedName>
        <fullName evidence="1">Uncharacterized protein</fullName>
    </submittedName>
</protein>